<reference evidence="1 2" key="1">
    <citation type="submission" date="2016-12" db="EMBL/GenBank/DDBJ databases">
        <title>The whole genome sequencing and assembly of Lactobacillus alimentarius DSM 20249T strain.</title>
        <authorList>
            <person name="Lee Y.-J."/>
            <person name="Yi H."/>
            <person name="Bahn Y.-S."/>
            <person name="Kim J.F."/>
            <person name="Lee D.-W."/>
        </authorList>
    </citation>
    <scope>NUCLEOTIDE SEQUENCE [LARGE SCALE GENOMIC DNA]</scope>
    <source>
        <strain evidence="1 2">DSM 20249</strain>
    </source>
</reference>
<proteinExistence type="predicted"/>
<accession>A0A2K9HKN5</accession>
<dbReference type="Proteomes" id="UP000234653">
    <property type="component" value="Chromosome"/>
</dbReference>
<sequence>MVNKASLIVILSLYMAVKNINKINNFIFNFFANYFYLQKPYSTMQKNASQSLDFLSNNYEALYSLFVSFLSEHDRLGKNAGGKL</sequence>
<evidence type="ECO:0000313" key="2">
    <source>
        <dbReference type="Proteomes" id="UP000234653"/>
    </source>
</evidence>
<protein>
    <submittedName>
        <fullName evidence="1">Uncharacterized protein</fullName>
    </submittedName>
</protein>
<keyword evidence="2" id="KW-1185">Reference proteome</keyword>
<dbReference type="AlphaFoldDB" id="A0A2K9HKN5"/>
<dbReference type="RefSeq" id="WP_057738969.1">
    <property type="nucleotide sequence ID" value="NZ_AZDQ01000030.1"/>
</dbReference>
<gene>
    <name evidence="1" type="ORF">LA20249_09555</name>
</gene>
<dbReference type="KEGG" id="lali:LA20249_09555"/>
<dbReference type="STRING" id="1423720.FC67_GL000780"/>
<dbReference type="EMBL" id="CP018867">
    <property type="protein sequence ID" value="AUI72407.1"/>
    <property type="molecule type" value="Genomic_DNA"/>
</dbReference>
<name>A0A2K9HKN5_9LACO</name>
<organism evidence="1 2">
    <name type="scientific">Companilactobacillus alimentarius DSM 20249</name>
    <dbReference type="NCBI Taxonomy" id="1423720"/>
    <lineage>
        <taxon>Bacteria</taxon>
        <taxon>Bacillati</taxon>
        <taxon>Bacillota</taxon>
        <taxon>Bacilli</taxon>
        <taxon>Lactobacillales</taxon>
        <taxon>Lactobacillaceae</taxon>
        <taxon>Companilactobacillus</taxon>
    </lineage>
</organism>
<evidence type="ECO:0000313" key="1">
    <source>
        <dbReference type="EMBL" id="AUI72407.1"/>
    </source>
</evidence>